<protein>
    <recommendedName>
        <fullName evidence="2">PD-(D/E)XK nuclease-like domain-containing protein</fullName>
    </recommendedName>
</protein>
<sequence>MPATSTPSRRSGNSALDFSFRTASEAYVAPADKGIRKLRKYEYHQSQCHAITDQDSKARCRKFGVPLDVHVDMARTAIIKENPPYRPNQAINILPLLLCRYHLPDERYWTHMFFDLVDINEHNIVSIEQDFLVNPQLAAFLTAFHRRSPSSTPRGVLSPNTAMDYFPAKFTILLGQRVQCIAFQSNQKRCEWLVHPTSSGMQQLKRAMDPAGDTALLGKIKILAEGMLCDGHRTNSWINAYVDKWAGALLEMYNGEEQTKFDIALRGGRPIAAGLQDNLAPEINLREEDEPEPANETPLSSGEEDDTELDEERVAEVDEIEHTPGRHTARGKQSISKKQKAKNGEGHPLFELRPLLVSLQTSEIIKSIPANCEKLVQCLRENSHRRGIIPRAVMPQARRLLEQGLLMKHHFSVRPPAQSADRAWENLYDVHQEAIQLYNDQNPESAWNGVHHWVLRLAFSSREGMAAPCPGVGWCNITSAPTANYCRYPSEKSRRVDYAIVLHAEGQLEERINDILRKEEGQARGGRPTEDRRTSGSNKRTSINFVNQDHVRTRPIAVIIETKKAMGNEDEALKQLRSCASDHYVRLRQLMRVTKSPDAEDTSKLPAVPLILVCGHEWKFFLAQAMQRRLRIFHSIQMGTTESMVGLYQLIASLRHLGKWVSEVYQPWFLEAVLRVEP</sequence>
<proteinExistence type="predicted"/>
<feature type="region of interest" description="Disordered" evidence="1">
    <location>
        <begin position="283"/>
        <end position="346"/>
    </location>
</feature>
<comment type="caution">
    <text evidence="3">The sequence shown here is derived from an EMBL/GenBank/DDBJ whole genome shotgun (WGS) entry which is preliminary data.</text>
</comment>
<evidence type="ECO:0000259" key="2">
    <source>
        <dbReference type="Pfam" id="PF20516"/>
    </source>
</evidence>
<feature type="compositionally biased region" description="Basic residues" evidence="1">
    <location>
        <begin position="325"/>
        <end position="341"/>
    </location>
</feature>
<evidence type="ECO:0000313" key="4">
    <source>
        <dbReference type="Proteomes" id="UP000774617"/>
    </source>
</evidence>
<feature type="domain" description="PD-(D/E)XK nuclease-like" evidence="2">
    <location>
        <begin position="419"/>
        <end position="665"/>
    </location>
</feature>
<evidence type="ECO:0000256" key="1">
    <source>
        <dbReference type="SAM" id="MobiDB-lite"/>
    </source>
</evidence>
<feature type="region of interest" description="Disordered" evidence="1">
    <location>
        <begin position="516"/>
        <end position="540"/>
    </location>
</feature>
<feature type="compositionally biased region" description="Acidic residues" evidence="1">
    <location>
        <begin position="302"/>
        <end position="311"/>
    </location>
</feature>
<dbReference type="InterPro" id="IPR046797">
    <property type="entry name" value="PDDEXK_12"/>
</dbReference>
<feature type="compositionally biased region" description="Basic and acidic residues" evidence="1">
    <location>
        <begin position="312"/>
        <end position="324"/>
    </location>
</feature>
<feature type="compositionally biased region" description="Basic and acidic residues" evidence="1">
    <location>
        <begin position="516"/>
        <end position="534"/>
    </location>
</feature>
<keyword evidence="4" id="KW-1185">Reference proteome</keyword>
<accession>A0ABQ8GCH0</accession>
<dbReference type="Proteomes" id="UP000774617">
    <property type="component" value="Unassembled WGS sequence"/>
</dbReference>
<reference evidence="3 4" key="1">
    <citation type="journal article" date="2021" name="Nat. Commun.">
        <title>Genetic determinants of endophytism in the Arabidopsis root mycobiome.</title>
        <authorList>
            <person name="Mesny F."/>
            <person name="Miyauchi S."/>
            <person name="Thiergart T."/>
            <person name="Pickel B."/>
            <person name="Atanasova L."/>
            <person name="Karlsson M."/>
            <person name="Huettel B."/>
            <person name="Barry K.W."/>
            <person name="Haridas S."/>
            <person name="Chen C."/>
            <person name="Bauer D."/>
            <person name="Andreopoulos W."/>
            <person name="Pangilinan J."/>
            <person name="LaButti K."/>
            <person name="Riley R."/>
            <person name="Lipzen A."/>
            <person name="Clum A."/>
            <person name="Drula E."/>
            <person name="Henrissat B."/>
            <person name="Kohler A."/>
            <person name="Grigoriev I.V."/>
            <person name="Martin F.M."/>
            <person name="Hacquard S."/>
        </authorList>
    </citation>
    <scope>NUCLEOTIDE SEQUENCE [LARGE SCALE GENOMIC DNA]</scope>
    <source>
        <strain evidence="3 4">MPI-SDFR-AT-0080</strain>
    </source>
</reference>
<evidence type="ECO:0000313" key="3">
    <source>
        <dbReference type="EMBL" id="KAH7052045.1"/>
    </source>
</evidence>
<dbReference type="Pfam" id="PF20516">
    <property type="entry name" value="PDDEXK_12"/>
    <property type="match status" value="1"/>
</dbReference>
<dbReference type="EMBL" id="JAGTJR010000011">
    <property type="protein sequence ID" value="KAH7052045.1"/>
    <property type="molecule type" value="Genomic_DNA"/>
</dbReference>
<organism evidence="3 4">
    <name type="scientific">Macrophomina phaseolina</name>
    <dbReference type="NCBI Taxonomy" id="35725"/>
    <lineage>
        <taxon>Eukaryota</taxon>
        <taxon>Fungi</taxon>
        <taxon>Dikarya</taxon>
        <taxon>Ascomycota</taxon>
        <taxon>Pezizomycotina</taxon>
        <taxon>Dothideomycetes</taxon>
        <taxon>Dothideomycetes incertae sedis</taxon>
        <taxon>Botryosphaeriales</taxon>
        <taxon>Botryosphaeriaceae</taxon>
        <taxon>Macrophomina</taxon>
    </lineage>
</organism>
<gene>
    <name evidence="3" type="ORF">B0J12DRAFT_660368</name>
</gene>
<name>A0ABQ8GCH0_9PEZI</name>